<dbReference type="Proteomes" id="UP001154282">
    <property type="component" value="Unassembled WGS sequence"/>
</dbReference>
<proteinExistence type="inferred from homology"/>
<dbReference type="InterPro" id="IPR006904">
    <property type="entry name" value="DUF716"/>
</dbReference>
<feature type="transmembrane region" description="Helical" evidence="6">
    <location>
        <begin position="240"/>
        <end position="258"/>
    </location>
</feature>
<evidence type="ECO:0000256" key="3">
    <source>
        <dbReference type="ARBA" id="ARBA00022692"/>
    </source>
</evidence>
<protein>
    <submittedName>
        <fullName evidence="7">Uncharacterized protein</fullName>
    </submittedName>
</protein>
<accession>A0AAV0M2C5</accession>
<dbReference type="AlphaFoldDB" id="A0AAV0M2C5"/>
<name>A0AAV0M2C5_9ROSI</name>
<dbReference type="PANTHER" id="PTHR46285">
    <property type="entry name" value="PROTEINASE INHIBITOR I4, SERPIN (DUF716)-RELATED"/>
    <property type="match status" value="1"/>
</dbReference>
<evidence type="ECO:0000313" key="8">
    <source>
        <dbReference type="Proteomes" id="UP001154282"/>
    </source>
</evidence>
<evidence type="ECO:0000313" key="7">
    <source>
        <dbReference type="EMBL" id="CAI0440631.1"/>
    </source>
</evidence>
<dbReference type="GO" id="GO:0016020">
    <property type="term" value="C:membrane"/>
    <property type="evidence" value="ECO:0007669"/>
    <property type="project" value="UniProtKB-SubCell"/>
</dbReference>
<organism evidence="7 8">
    <name type="scientific">Linum tenue</name>
    <dbReference type="NCBI Taxonomy" id="586396"/>
    <lineage>
        <taxon>Eukaryota</taxon>
        <taxon>Viridiplantae</taxon>
        <taxon>Streptophyta</taxon>
        <taxon>Embryophyta</taxon>
        <taxon>Tracheophyta</taxon>
        <taxon>Spermatophyta</taxon>
        <taxon>Magnoliopsida</taxon>
        <taxon>eudicotyledons</taxon>
        <taxon>Gunneridae</taxon>
        <taxon>Pentapetalae</taxon>
        <taxon>rosids</taxon>
        <taxon>fabids</taxon>
        <taxon>Malpighiales</taxon>
        <taxon>Linaceae</taxon>
        <taxon>Linum</taxon>
    </lineage>
</organism>
<keyword evidence="3 6" id="KW-0812">Transmembrane</keyword>
<feature type="transmembrane region" description="Helical" evidence="6">
    <location>
        <begin position="6"/>
        <end position="23"/>
    </location>
</feature>
<evidence type="ECO:0000256" key="2">
    <source>
        <dbReference type="ARBA" id="ARBA00006948"/>
    </source>
</evidence>
<feature type="transmembrane region" description="Helical" evidence="6">
    <location>
        <begin position="151"/>
        <end position="172"/>
    </location>
</feature>
<dbReference type="Pfam" id="PF04819">
    <property type="entry name" value="DUF716"/>
    <property type="match status" value="1"/>
</dbReference>
<feature type="transmembrane region" description="Helical" evidence="6">
    <location>
        <begin position="91"/>
        <end position="113"/>
    </location>
</feature>
<keyword evidence="5 6" id="KW-0472">Membrane</keyword>
<sequence>MGTLVGHVAPGLAFCLLGLWHLFNHTKLHSQNPNSYFAHPWFPTSKLKYVELYLVVAASSTSVAMELFIGPERHQPLDPDGTIPSNHLHNFEHASISAAFFSYAALSIVLDWAGPKAQHGLTQLLGAVAFGQQLLMFRLHSSDHVGVEGQYHLLLQSAIAVSLVTTLMGIGLPRSFMVSFVRSTSVFFQGVWMVVMGYALWTPSFVAKGCFINEEEGHKVVRCGGEDALHRAKSLVNIQFSWLLIVVAAFVVGFYLVLHRLYAQAIEYTSLTMKGDELVEDSEDVESQENDVTMKSFIQMGKISSWGKIIRDNVER</sequence>
<feature type="transmembrane region" description="Helical" evidence="6">
    <location>
        <begin position="184"/>
        <end position="201"/>
    </location>
</feature>
<evidence type="ECO:0000256" key="5">
    <source>
        <dbReference type="ARBA" id="ARBA00023136"/>
    </source>
</evidence>
<keyword evidence="8" id="KW-1185">Reference proteome</keyword>
<dbReference type="PANTHER" id="PTHR46285:SF3">
    <property type="entry name" value="PROTEINASE INHIBITOR I4, SERPIN (DUF716)"/>
    <property type="match status" value="1"/>
</dbReference>
<gene>
    <name evidence="7" type="ORF">LITE_LOCUS26583</name>
</gene>
<keyword evidence="4 6" id="KW-1133">Transmembrane helix</keyword>
<comment type="caution">
    <text evidence="7">The sequence shown here is derived from an EMBL/GenBank/DDBJ whole genome shotgun (WGS) entry which is preliminary data.</text>
</comment>
<evidence type="ECO:0000256" key="4">
    <source>
        <dbReference type="ARBA" id="ARBA00022989"/>
    </source>
</evidence>
<comment type="similarity">
    <text evidence="2">Belongs to the TMEM45 family.</text>
</comment>
<comment type="subcellular location">
    <subcellularLocation>
        <location evidence="1">Membrane</location>
        <topology evidence="1">Multi-pass membrane protein</topology>
    </subcellularLocation>
</comment>
<evidence type="ECO:0000256" key="1">
    <source>
        <dbReference type="ARBA" id="ARBA00004141"/>
    </source>
</evidence>
<reference evidence="7" key="1">
    <citation type="submission" date="2022-08" db="EMBL/GenBank/DDBJ databases">
        <authorList>
            <person name="Gutierrez-Valencia J."/>
        </authorList>
    </citation>
    <scope>NUCLEOTIDE SEQUENCE</scope>
</reference>
<evidence type="ECO:0000256" key="6">
    <source>
        <dbReference type="SAM" id="Phobius"/>
    </source>
</evidence>
<dbReference type="EMBL" id="CAMGYJ010000007">
    <property type="protein sequence ID" value="CAI0440631.1"/>
    <property type="molecule type" value="Genomic_DNA"/>
</dbReference>